<sequence length="86" mass="9531">MKLCHAINKGPPTNEKVLDCGSNETQAESSNSTEEDLSKSIDTKRRAMPSEIDGLAFSVAAEIHAFVRKGLRPNFRNFSESFLEDD</sequence>
<dbReference type="AlphaFoldDB" id="A0A4Y2K9C5"/>
<evidence type="ECO:0000256" key="1">
    <source>
        <dbReference type="SAM" id="MobiDB-lite"/>
    </source>
</evidence>
<keyword evidence="3" id="KW-1185">Reference proteome</keyword>
<reference evidence="2 3" key="1">
    <citation type="journal article" date="2019" name="Sci. Rep.">
        <title>Orb-weaving spider Araneus ventricosus genome elucidates the spidroin gene catalogue.</title>
        <authorList>
            <person name="Kono N."/>
            <person name="Nakamura H."/>
            <person name="Ohtoshi R."/>
            <person name="Moran D.A.P."/>
            <person name="Shinohara A."/>
            <person name="Yoshida Y."/>
            <person name="Fujiwara M."/>
            <person name="Mori M."/>
            <person name="Tomita M."/>
            <person name="Arakawa K."/>
        </authorList>
    </citation>
    <scope>NUCLEOTIDE SEQUENCE [LARGE SCALE GENOMIC DNA]</scope>
</reference>
<comment type="caution">
    <text evidence="2">The sequence shown here is derived from an EMBL/GenBank/DDBJ whole genome shotgun (WGS) entry which is preliminary data.</text>
</comment>
<organism evidence="2 3">
    <name type="scientific">Araneus ventricosus</name>
    <name type="common">Orbweaver spider</name>
    <name type="synonym">Epeira ventricosa</name>
    <dbReference type="NCBI Taxonomy" id="182803"/>
    <lineage>
        <taxon>Eukaryota</taxon>
        <taxon>Metazoa</taxon>
        <taxon>Ecdysozoa</taxon>
        <taxon>Arthropoda</taxon>
        <taxon>Chelicerata</taxon>
        <taxon>Arachnida</taxon>
        <taxon>Araneae</taxon>
        <taxon>Araneomorphae</taxon>
        <taxon>Entelegynae</taxon>
        <taxon>Araneoidea</taxon>
        <taxon>Araneidae</taxon>
        <taxon>Araneus</taxon>
    </lineage>
</organism>
<proteinExistence type="predicted"/>
<accession>A0A4Y2K9C5</accession>
<name>A0A4Y2K9C5_ARAVE</name>
<dbReference type="EMBL" id="BGPR01004311">
    <property type="protein sequence ID" value="GBM98305.1"/>
    <property type="molecule type" value="Genomic_DNA"/>
</dbReference>
<protein>
    <submittedName>
        <fullName evidence="2">Uncharacterized protein</fullName>
    </submittedName>
</protein>
<feature type="region of interest" description="Disordered" evidence="1">
    <location>
        <begin position="1"/>
        <end position="44"/>
    </location>
</feature>
<evidence type="ECO:0000313" key="3">
    <source>
        <dbReference type="Proteomes" id="UP000499080"/>
    </source>
</evidence>
<feature type="compositionally biased region" description="Polar residues" evidence="1">
    <location>
        <begin position="22"/>
        <end position="32"/>
    </location>
</feature>
<evidence type="ECO:0000313" key="2">
    <source>
        <dbReference type="EMBL" id="GBM98305.1"/>
    </source>
</evidence>
<gene>
    <name evidence="2" type="ORF">AVEN_133147_1</name>
</gene>
<dbReference type="Proteomes" id="UP000499080">
    <property type="component" value="Unassembled WGS sequence"/>
</dbReference>